<gene>
    <name evidence="2" type="ORF">HMPREF9021_01312</name>
</gene>
<dbReference type="Pfam" id="PF04304">
    <property type="entry name" value="DUF454"/>
    <property type="match status" value="1"/>
</dbReference>
<dbReference type="PIRSF" id="PIRSF016789">
    <property type="entry name" value="DUF454"/>
    <property type="match status" value="1"/>
</dbReference>
<dbReference type="InterPro" id="IPR007401">
    <property type="entry name" value="DUF454"/>
</dbReference>
<dbReference type="HOGENOM" id="CLU_113299_0_1_4"/>
<dbReference type="EMBL" id="ADCY02000048">
    <property type="protein sequence ID" value="EFG30706.2"/>
    <property type="molecule type" value="Genomic_DNA"/>
</dbReference>
<keyword evidence="1" id="KW-0812">Transmembrane</keyword>
<reference evidence="2 3" key="1">
    <citation type="submission" date="2010-03" db="EMBL/GenBank/DDBJ databases">
        <authorList>
            <consortium name="The Broad Institute Genome Sequencing Platform"/>
            <person name="Ward D."/>
            <person name="Earl A."/>
            <person name="Feldgarden M."/>
            <person name="Gevers D."/>
            <person name="Young S."/>
            <person name="Zeng Q."/>
            <person name="Koehrsen M."/>
            <person name="Alvarado L."/>
            <person name="Berlin A.M."/>
            <person name="Borenstein D."/>
            <person name="Chapman S.B."/>
            <person name="Chen Z."/>
            <person name="Engels R."/>
            <person name="Freedman E."/>
            <person name="Gellesch M."/>
            <person name="Goldberg J."/>
            <person name="Griggs A."/>
            <person name="Gujja S."/>
            <person name="Heilman E.R."/>
            <person name="Heiman D.I."/>
            <person name="Hepburn T.A."/>
            <person name="Howarth C."/>
            <person name="Jen D."/>
            <person name="Larson L."/>
            <person name="Mehta T."/>
            <person name="Park D."/>
            <person name="Pearson M."/>
            <person name="Richards J."/>
            <person name="Roberts A."/>
            <person name="Saif S."/>
            <person name="Shea T.D."/>
            <person name="Shenoy N."/>
            <person name="Sisk P."/>
            <person name="Stolte C."/>
            <person name="Sykes S.N."/>
            <person name="Walk T."/>
            <person name="White J."/>
            <person name="Yandava C."/>
            <person name="Izard J."/>
            <person name="Baranova O.V."/>
            <person name="Blanton J.M."/>
            <person name="Tanner A.C."/>
            <person name="Dewhirst F."/>
            <person name="Haas B."/>
            <person name="Nusbaum C."/>
            <person name="Birren B."/>
        </authorList>
    </citation>
    <scope>NUCLEOTIDE SEQUENCE [LARGE SCALE GENOMIC DNA]</scope>
    <source>
        <strain evidence="2 3">ATCC 29453</strain>
    </source>
</reference>
<organism evidence="2 3">
    <name type="scientific">Simonsiella muelleri ATCC 29453</name>
    <dbReference type="NCBI Taxonomy" id="641147"/>
    <lineage>
        <taxon>Bacteria</taxon>
        <taxon>Pseudomonadati</taxon>
        <taxon>Pseudomonadota</taxon>
        <taxon>Betaproteobacteria</taxon>
        <taxon>Neisseriales</taxon>
        <taxon>Neisseriaceae</taxon>
        <taxon>Simonsiella</taxon>
    </lineage>
</organism>
<evidence type="ECO:0000313" key="3">
    <source>
        <dbReference type="Proteomes" id="UP000017813"/>
    </source>
</evidence>
<name>V9H5S7_9NEIS</name>
<dbReference type="STRING" id="641147.HMPREF9021_01312"/>
<dbReference type="PANTHER" id="PTHR35813:SF1">
    <property type="entry name" value="INNER MEMBRANE PROTEIN YBAN"/>
    <property type="match status" value="1"/>
</dbReference>
<accession>V9H5S7</accession>
<proteinExistence type="predicted"/>
<feature type="transmembrane region" description="Helical" evidence="1">
    <location>
        <begin position="9"/>
        <end position="31"/>
    </location>
</feature>
<protein>
    <recommendedName>
        <fullName evidence="4">Inner membrane protein</fullName>
    </recommendedName>
</protein>
<comment type="caution">
    <text evidence="2">The sequence shown here is derived from an EMBL/GenBank/DDBJ whole genome shotgun (WGS) entry which is preliminary data.</text>
</comment>
<keyword evidence="1" id="KW-1133">Transmembrane helix</keyword>
<keyword evidence="3" id="KW-1185">Reference proteome</keyword>
<evidence type="ECO:0000313" key="2">
    <source>
        <dbReference type="EMBL" id="EFG30706.2"/>
    </source>
</evidence>
<feature type="transmembrane region" description="Helical" evidence="1">
    <location>
        <begin position="104"/>
        <end position="122"/>
    </location>
</feature>
<evidence type="ECO:0008006" key="4">
    <source>
        <dbReference type="Google" id="ProtNLM"/>
    </source>
</evidence>
<sequence length="128" mass="14461">MISEKMIRGVLFVAGGLSLLLGIIGAFLPLLPTVPFVLLTAMCWGRASPRFHAWLLNHQTFGPMVRDWRERGAIPRRAKYLAWTMMTVSCIGVTLHINHKHPDYLWVAFLTSGICLMVAIWMSRQPDA</sequence>
<dbReference type="GO" id="GO:0005886">
    <property type="term" value="C:plasma membrane"/>
    <property type="evidence" value="ECO:0007669"/>
    <property type="project" value="TreeGrafter"/>
</dbReference>
<evidence type="ECO:0000256" key="1">
    <source>
        <dbReference type="SAM" id="Phobius"/>
    </source>
</evidence>
<dbReference type="AlphaFoldDB" id="V9H5S7"/>
<dbReference type="PANTHER" id="PTHR35813">
    <property type="entry name" value="INNER MEMBRANE PROTEIN YBAN"/>
    <property type="match status" value="1"/>
</dbReference>
<reference evidence="2 3" key="2">
    <citation type="submission" date="2011-10" db="EMBL/GenBank/DDBJ databases">
        <title>The Genome Sequence of Simonsiella muelleri ATCC 29453.</title>
        <authorList>
            <consortium name="The Broad Institute Genome Sequencing Platform"/>
            <consortium name="The Broad Institute Genome Sequencing Center for Infectious Disease"/>
            <person name="Earl A."/>
            <person name="Ward D."/>
            <person name="Feldgarden M."/>
            <person name="Gevers D."/>
            <person name="Izard J."/>
            <person name="Baranova O.V."/>
            <person name="Blanton J.M."/>
            <person name="Tanner A.C."/>
            <person name="Dewhirst F."/>
            <person name="Young S.K."/>
            <person name="Zeng Q."/>
            <person name="Gargeya S."/>
            <person name="Fitzgerald M."/>
            <person name="Haas B."/>
            <person name="Abouelleil A."/>
            <person name="Alvarado L."/>
            <person name="Arachchi H.M."/>
            <person name="Berlin A."/>
            <person name="Brown A."/>
            <person name="Chapman S.B."/>
            <person name="Chen Z."/>
            <person name="Dunbar C."/>
            <person name="Freedman E."/>
            <person name="Gearin G."/>
            <person name="Goldberg J."/>
            <person name="Griggs A."/>
            <person name="Gujja S."/>
            <person name="Heiman D."/>
            <person name="Howarth C."/>
            <person name="Larson L."/>
            <person name="Lui A."/>
            <person name="MacDonald P.J.P."/>
            <person name="Montmayeur A."/>
            <person name="Murphy C."/>
            <person name="Neiman D."/>
            <person name="Pearson M."/>
            <person name="Priest M."/>
            <person name="Roberts A."/>
            <person name="Saif S."/>
            <person name="Shea T."/>
            <person name="Shenoy N."/>
            <person name="Sisk P."/>
            <person name="Stolte C."/>
            <person name="Sykes S."/>
            <person name="Wortman J."/>
            <person name="Nusbaum C."/>
            <person name="Birren B."/>
        </authorList>
    </citation>
    <scope>NUCLEOTIDE SEQUENCE [LARGE SCALE GENOMIC DNA]</scope>
    <source>
        <strain evidence="2 3">ATCC 29453</strain>
    </source>
</reference>
<keyword evidence="1" id="KW-0472">Membrane</keyword>
<dbReference type="Proteomes" id="UP000017813">
    <property type="component" value="Unassembled WGS sequence"/>
</dbReference>
<dbReference type="eggNOG" id="COG2832">
    <property type="taxonomic scope" value="Bacteria"/>
</dbReference>
<feature type="transmembrane region" description="Helical" evidence="1">
    <location>
        <begin position="80"/>
        <end position="98"/>
    </location>
</feature>